<dbReference type="Pfam" id="PF01471">
    <property type="entry name" value="PG_binding_1"/>
    <property type="match status" value="1"/>
</dbReference>
<dbReference type="InterPro" id="IPR002477">
    <property type="entry name" value="Peptidoglycan-bd-like"/>
</dbReference>
<dbReference type="PROSITE" id="PS51257">
    <property type="entry name" value="PROKAR_LIPOPROTEIN"/>
    <property type="match status" value="1"/>
</dbReference>
<dbReference type="Proteomes" id="UP000176288">
    <property type="component" value="Chromosome"/>
</dbReference>
<keyword evidence="1" id="KW-1133">Transmembrane helix</keyword>
<dbReference type="STRING" id="1912795.BK816_07820"/>
<evidence type="ECO:0000259" key="2">
    <source>
        <dbReference type="Pfam" id="PF01471"/>
    </source>
</evidence>
<evidence type="ECO:0000256" key="1">
    <source>
        <dbReference type="SAM" id="Phobius"/>
    </source>
</evidence>
<dbReference type="Gene3D" id="1.10.101.10">
    <property type="entry name" value="PGBD-like superfamily/PGBD"/>
    <property type="match status" value="1"/>
</dbReference>
<keyword evidence="1" id="KW-0812">Transmembrane</keyword>
<proteinExistence type="predicted"/>
<sequence>MVQGLSRKPGKFSKVPKTLLAVLVVLVACSFLGGYLVAQLFRAQSTNEDAPVDAKVENAEIGKRVPFPVTAKLDKIKLPANLKSGVVTWVSDQNRFENGNVVYRLDDQPVVIVKSDIPFYRDLESGVQGSDVQQFSRLLVSNGFLSEPGSKVDSRMIAAIKKWQKQLGASVTGTVGRGTLIATRTLPALVEIDSAVTVGSQLNGGEQTLYSFSDQPTLSLSTLPAQEKILTEAKELKVNVDNQQVPVVISDKKSTEDGASTVFTFTAANGEPFCHPNCAKVMSKPEMLWSLEAIVIPQTTGPAVPVGALMVDEKGKTLVQKVAGKELVTQEVKILAASEGLAIVSGLNPGDVVRLNPRPASGGTPETKP</sequence>
<dbReference type="InterPro" id="IPR036366">
    <property type="entry name" value="PGBDSf"/>
</dbReference>
<organism evidence="3 4">
    <name type="scientific">Boudabousia tangfeifanii</name>
    <dbReference type="NCBI Taxonomy" id="1912795"/>
    <lineage>
        <taxon>Bacteria</taxon>
        <taxon>Bacillati</taxon>
        <taxon>Actinomycetota</taxon>
        <taxon>Actinomycetes</taxon>
        <taxon>Actinomycetales</taxon>
        <taxon>Actinomycetaceae</taxon>
        <taxon>Boudabousia</taxon>
    </lineage>
</organism>
<protein>
    <recommendedName>
        <fullName evidence="2">Peptidoglycan binding-like domain-containing protein</fullName>
    </recommendedName>
</protein>
<dbReference type="KEGG" id="avu:BK816_07820"/>
<evidence type="ECO:0000313" key="4">
    <source>
        <dbReference type="Proteomes" id="UP000176288"/>
    </source>
</evidence>
<feature type="transmembrane region" description="Helical" evidence="1">
    <location>
        <begin position="20"/>
        <end position="41"/>
    </location>
</feature>
<feature type="domain" description="Peptidoglycan binding-like" evidence="2">
    <location>
        <begin position="128"/>
        <end position="180"/>
    </location>
</feature>
<dbReference type="AlphaFoldDB" id="A0A1D9MLZ5"/>
<dbReference type="SUPFAM" id="SSF47090">
    <property type="entry name" value="PGBD-like"/>
    <property type="match status" value="1"/>
</dbReference>
<dbReference type="EMBL" id="CP017812">
    <property type="protein sequence ID" value="AOZ73209.1"/>
    <property type="molecule type" value="Genomic_DNA"/>
</dbReference>
<accession>A0A1D9MLZ5</accession>
<keyword evidence="4" id="KW-1185">Reference proteome</keyword>
<keyword evidence="1" id="KW-0472">Membrane</keyword>
<gene>
    <name evidence="3" type="ORF">BK816_07820</name>
</gene>
<evidence type="ECO:0000313" key="3">
    <source>
        <dbReference type="EMBL" id="AOZ73209.1"/>
    </source>
</evidence>
<dbReference type="InterPro" id="IPR036365">
    <property type="entry name" value="PGBD-like_sf"/>
</dbReference>
<name>A0A1D9MLZ5_9ACTO</name>
<dbReference type="Gene3D" id="2.40.420.20">
    <property type="match status" value="1"/>
</dbReference>
<reference evidence="3 4" key="1">
    <citation type="submission" date="2016-10" db="EMBL/GenBank/DDBJ databases">
        <title>Actinomyces aegypiusis sp. nov., isolated from the Aegypius monachus in Qinghai Tibet Plateau China.</title>
        <authorList>
            <person name="Wang Y."/>
        </authorList>
    </citation>
    <scope>NUCLEOTIDE SEQUENCE [LARGE SCALE GENOMIC DNA]</scope>
    <source>
        <strain evidence="3 4">VUL4_3</strain>
    </source>
</reference>
<dbReference type="OrthoDB" id="3268648at2"/>